<accession>A0A6J7WAH6</accession>
<dbReference type="InterPro" id="IPR027417">
    <property type="entry name" value="P-loop_NTPase"/>
</dbReference>
<dbReference type="InterPro" id="IPR052380">
    <property type="entry name" value="Viral_DNA_packaging_terminase"/>
</dbReference>
<feature type="domain" description="Phage terminase large subunit N-terminal" evidence="1">
    <location>
        <begin position="27"/>
        <end position="215"/>
    </location>
</feature>
<dbReference type="PANTHER" id="PTHR39184:SF1">
    <property type="entry name" value="PBSX PHAGE TERMINASE LARGE SUBUNIT"/>
    <property type="match status" value="1"/>
</dbReference>
<dbReference type="PANTHER" id="PTHR39184">
    <property type="match status" value="1"/>
</dbReference>
<dbReference type="Pfam" id="PF04466">
    <property type="entry name" value="Terminase_3"/>
    <property type="match status" value="1"/>
</dbReference>
<protein>
    <submittedName>
        <fullName evidence="2">Phage_term_2, phage terminase, large subunit, PBSX family</fullName>
    </submittedName>
</protein>
<organism evidence="2">
    <name type="scientific">uncultured Caudovirales phage</name>
    <dbReference type="NCBI Taxonomy" id="2100421"/>
    <lineage>
        <taxon>Viruses</taxon>
        <taxon>Duplodnaviria</taxon>
        <taxon>Heunggongvirae</taxon>
        <taxon>Uroviricota</taxon>
        <taxon>Caudoviricetes</taxon>
        <taxon>Peduoviridae</taxon>
        <taxon>Maltschvirus</taxon>
        <taxon>Maltschvirus maltsch</taxon>
    </lineage>
</organism>
<dbReference type="Gene3D" id="3.30.420.240">
    <property type="match status" value="1"/>
</dbReference>
<reference evidence="2" key="1">
    <citation type="submission" date="2020-05" db="EMBL/GenBank/DDBJ databases">
        <authorList>
            <person name="Chiriac C."/>
            <person name="Salcher M."/>
            <person name="Ghai R."/>
            <person name="Kavagutti S V."/>
        </authorList>
    </citation>
    <scope>NUCLEOTIDE SEQUENCE</scope>
</reference>
<evidence type="ECO:0000313" key="2">
    <source>
        <dbReference type="EMBL" id="CAB5151296.1"/>
    </source>
</evidence>
<evidence type="ECO:0000259" key="1">
    <source>
        <dbReference type="Pfam" id="PF04466"/>
    </source>
</evidence>
<proteinExistence type="predicted"/>
<name>A0A6J7WAH6_9CAUD</name>
<dbReference type="NCBIfam" id="TIGR01547">
    <property type="entry name" value="phage_term_2"/>
    <property type="match status" value="1"/>
</dbReference>
<dbReference type="InterPro" id="IPR035412">
    <property type="entry name" value="Terminase_L_N"/>
</dbReference>
<gene>
    <name evidence="2" type="ORF">UFOVP148_34</name>
</gene>
<dbReference type="Gene3D" id="3.40.50.300">
    <property type="entry name" value="P-loop containing nucleotide triphosphate hydrolases"/>
    <property type="match status" value="1"/>
</dbReference>
<dbReference type="EMBL" id="LR798197">
    <property type="protein sequence ID" value="CAB5151296.1"/>
    <property type="molecule type" value="Genomic_DNA"/>
</dbReference>
<dbReference type="InterPro" id="IPR006437">
    <property type="entry name" value="Phage_terminase_lsu"/>
</dbReference>
<sequence length="460" mass="52303">MSSTAIALQAPTLNPVLKDFWLTPARNRVLHGGRSSSKSWDAAGFAIFLANSLKVRVLCTRQFQSKIEESVYTLLKIQINRFGLAHRFKILENKIINRYTGSEFIFYGLWRSIDEIKSLEGVDIHWAEEAHLLTEEQWEILNPTIRKQGSQHWIIFNPRLATDFVYKRFVTNPPPNTVVRQINYMENPFLSQTMIDEIEAAKAEDYDNYLHIYEGMPKSDDEESVIKRSHVMAAIDGHLALGIEPSGSRRIGFDVADAGEDYCAMVESYGSLNLWAEQWKAKDDELLKSCTRVWTKARDVQAQVIYDAIGVGATAGSKFNELNVSNRVTIEHQKFFAGGAVSKPDSTYKRSGIKNKDYFSNVKAQAWWLVADRFRNTFNAVRNGHSFTDDDMIFIDGNMPNLNQLIDELTSPKQDYDNAGRVKVESKKDLSKRDVASPNLADAFIMANLPGEMRKRSFFG</sequence>